<keyword evidence="2" id="KW-0732">Signal</keyword>
<dbReference type="AlphaFoldDB" id="A0A9P5UBC1"/>
<evidence type="ECO:0000313" key="4">
    <source>
        <dbReference type="Proteomes" id="UP000772434"/>
    </source>
</evidence>
<sequence>MRFRISVILAIGLLATCGSQALNINRATGALPAIINRAPDPAPLADRSLIVEDPTFGRRELSARGGLGGLMKMGEKSGEKSSGNSERKAQRKLGVTY</sequence>
<dbReference type="Proteomes" id="UP000772434">
    <property type="component" value="Unassembled WGS sequence"/>
</dbReference>
<accession>A0A9P5UBC1</accession>
<evidence type="ECO:0000256" key="2">
    <source>
        <dbReference type="SAM" id="SignalP"/>
    </source>
</evidence>
<dbReference type="EMBL" id="JADNRY010000028">
    <property type="protein sequence ID" value="KAF9071958.1"/>
    <property type="molecule type" value="Genomic_DNA"/>
</dbReference>
<proteinExistence type="predicted"/>
<name>A0A9P5UBC1_9AGAR</name>
<feature type="signal peptide" evidence="2">
    <location>
        <begin position="1"/>
        <end position="21"/>
    </location>
</feature>
<gene>
    <name evidence="3" type="ORF">BDP27DRAFT_1418535</name>
</gene>
<feature type="region of interest" description="Disordered" evidence="1">
    <location>
        <begin position="65"/>
        <end position="97"/>
    </location>
</feature>
<organism evidence="3 4">
    <name type="scientific">Rhodocollybia butyracea</name>
    <dbReference type="NCBI Taxonomy" id="206335"/>
    <lineage>
        <taxon>Eukaryota</taxon>
        <taxon>Fungi</taxon>
        <taxon>Dikarya</taxon>
        <taxon>Basidiomycota</taxon>
        <taxon>Agaricomycotina</taxon>
        <taxon>Agaricomycetes</taxon>
        <taxon>Agaricomycetidae</taxon>
        <taxon>Agaricales</taxon>
        <taxon>Marasmiineae</taxon>
        <taxon>Omphalotaceae</taxon>
        <taxon>Rhodocollybia</taxon>
    </lineage>
</organism>
<protein>
    <submittedName>
        <fullName evidence="3">Uncharacterized protein</fullName>
    </submittedName>
</protein>
<evidence type="ECO:0000313" key="3">
    <source>
        <dbReference type="EMBL" id="KAF9071958.1"/>
    </source>
</evidence>
<reference evidence="3" key="1">
    <citation type="submission" date="2020-11" db="EMBL/GenBank/DDBJ databases">
        <authorList>
            <consortium name="DOE Joint Genome Institute"/>
            <person name="Ahrendt S."/>
            <person name="Riley R."/>
            <person name="Andreopoulos W."/>
            <person name="Labutti K."/>
            <person name="Pangilinan J."/>
            <person name="Ruiz-Duenas F.J."/>
            <person name="Barrasa J.M."/>
            <person name="Sanchez-Garcia M."/>
            <person name="Camarero S."/>
            <person name="Miyauchi S."/>
            <person name="Serrano A."/>
            <person name="Linde D."/>
            <person name="Babiker R."/>
            <person name="Drula E."/>
            <person name="Ayuso-Fernandez I."/>
            <person name="Pacheco R."/>
            <person name="Padilla G."/>
            <person name="Ferreira P."/>
            <person name="Barriuso J."/>
            <person name="Kellner H."/>
            <person name="Castanera R."/>
            <person name="Alfaro M."/>
            <person name="Ramirez L."/>
            <person name="Pisabarro A.G."/>
            <person name="Kuo A."/>
            <person name="Tritt A."/>
            <person name="Lipzen A."/>
            <person name="He G."/>
            <person name="Yan M."/>
            <person name="Ng V."/>
            <person name="Cullen D."/>
            <person name="Martin F."/>
            <person name="Rosso M.-N."/>
            <person name="Henrissat B."/>
            <person name="Hibbett D."/>
            <person name="Martinez A.T."/>
            <person name="Grigoriev I.V."/>
        </authorList>
    </citation>
    <scope>NUCLEOTIDE SEQUENCE</scope>
    <source>
        <strain evidence="3">AH 40177</strain>
    </source>
</reference>
<evidence type="ECO:0000256" key="1">
    <source>
        <dbReference type="SAM" id="MobiDB-lite"/>
    </source>
</evidence>
<feature type="chain" id="PRO_5040193993" evidence="2">
    <location>
        <begin position="22"/>
        <end position="97"/>
    </location>
</feature>
<comment type="caution">
    <text evidence="3">The sequence shown here is derived from an EMBL/GenBank/DDBJ whole genome shotgun (WGS) entry which is preliminary data.</text>
</comment>
<keyword evidence="4" id="KW-1185">Reference proteome</keyword>